<dbReference type="HOGENOM" id="CLU_246580_0_0_3"/>
<evidence type="ECO:0000313" key="3">
    <source>
        <dbReference type="EMBL" id="AFZ24727.1"/>
    </source>
</evidence>
<dbReference type="PATRIC" id="fig|56107.3.peg.2783"/>
<keyword evidence="4" id="KW-1185">Reference proteome</keyword>
<dbReference type="Proteomes" id="UP000010475">
    <property type="component" value="Chromosome"/>
</dbReference>
<feature type="region of interest" description="Disordered" evidence="1">
    <location>
        <begin position="389"/>
        <end position="476"/>
    </location>
</feature>
<keyword evidence="2" id="KW-1133">Transmembrane helix</keyword>
<dbReference type="eggNOG" id="COG2268">
    <property type="taxonomic scope" value="Bacteria"/>
</dbReference>
<gene>
    <name evidence="3" type="ORF">Cylst_2518</name>
</gene>
<evidence type="ECO:0000256" key="1">
    <source>
        <dbReference type="SAM" id="MobiDB-lite"/>
    </source>
</evidence>
<evidence type="ECO:0000256" key="2">
    <source>
        <dbReference type="SAM" id="Phobius"/>
    </source>
</evidence>
<organism evidence="3 4">
    <name type="scientific">Cylindrospermum stagnale PCC 7417</name>
    <dbReference type="NCBI Taxonomy" id="56107"/>
    <lineage>
        <taxon>Bacteria</taxon>
        <taxon>Bacillati</taxon>
        <taxon>Cyanobacteriota</taxon>
        <taxon>Cyanophyceae</taxon>
        <taxon>Nostocales</taxon>
        <taxon>Nostocaceae</taxon>
        <taxon>Cylindrospermum</taxon>
    </lineage>
</organism>
<feature type="compositionally biased region" description="Polar residues" evidence="1">
    <location>
        <begin position="322"/>
        <end position="342"/>
    </location>
</feature>
<feature type="compositionally biased region" description="Basic and acidic residues" evidence="1">
    <location>
        <begin position="295"/>
        <end position="305"/>
    </location>
</feature>
<name>K9WYZ0_9NOST</name>
<evidence type="ECO:0000313" key="4">
    <source>
        <dbReference type="Proteomes" id="UP000010475"/>
    </source>
</evidence>
<protein>
    <submittedName>
        <fullName evidence="3">Uncharacterized protein</fullName>
    </submittedName>
</protein>
<proteinExistence type="predicted"/>
<feature type="region of interest" description="Disordered" evidence="1">
    <location>
        <begin position="659"/>
        <end position="710"/>
    </location>
</feature>
<feature type="compositionally biased region" description="Polar residues" evidence="1">
    <location>
        <begin position="690"/>
        <end position="699"/>
    </location>
</feature>
<feature type="transmembrane region" description="Helical" evidence="2">
    <location>
        <begin position="1047"/>
        <end position="1080"/>
    </location>
</feature>
<feature type="compositionally biased region" description="Low complexity" evidence="1">
    <location>
        <begin position="37"/>
        <end position="47"/>
    </location>
</feature>
<feature type="region of interest" description="Disordered" evidence="1">
    <location>
        <begin position="1"/>
        <end position="77"/>
    </location>
</feature>
<feature type="compositionally biased region" description="Polar residues" evidence="1">
    <location>
        <begin position="672"/>
        <end position="682"/>
    </location>
</feature>
<feature type="region of interest" description="Disordered" evidence="1">
    <location>
        <begin position="140"/>
        <end position="162"/>
    </location>
</feature>
<accession>K9WYZ0</accession>
<feature type="transmembrane region" description="Helical" evidence="2">
    <location>
        <begin position="1086"/>
        <end position="1104"/>
    </location>
</feature>
<feature type="compositionally biased region" description="Basic residues" evidence="1">
    <location>
        <begin position="1"/>
        <end position="10"/>
    </location>
</feature>
<keyword evidence="2" id="KW-0472">Membrane</keyword>
<dbReference type="EMBL" id="CP003642">
    <property type="protein sequence ID" value="AFZ24727.1"/>
    <property type="molecule type" value="Genomic_DNA"/>
</dbReference>
<feature type="transmembrane region" description="Helical" evidence="2">
    <location>
        <begin position="1125"/>
        <end position="1147"/>
    </location>
</feature>
<dbReference type="RefSeq" id="WP_015207981.1">
    <property type="nucleotide sequence ID" value="NC_019757.1"/>
</dbReference>
<reference evidence="3 4" key="1">
    <citation type="submission" date="2012-06" db="EMBL/GenBank/DDBJ databases">
        <title>Finished chromosome of genome of Cylindrospermum stagnale PCC 7417.</title>
        <authorList>
            <consortium name="US DOE Joint Genome Institute"/>
            <person name="Gugger M."/>
            <person name="Coursin T."/>
            <person name="Rippka R."/>
            <person name="Tandeau De Marsac N."/>
            <person name="Huntemann M."/>
            <person name="Wei C.-L."/>
            <person name="Han J."/>
            <person name="Detter J.C."/>
            <person name="Han C."/>
            <person name="Tapia R."/>
            <person name="Chen A."/>
            <person name="Kyrpides N."/>
            <person name="Mavromatis K."/>
            <person name="Markowitz V."/>
            <person name="Szeto E."/>
            <person name="Ivanova N."/>
            <person name="Pagani I."/>
            <person name="Pati A."/>
            <person name="Goodwin L."/>
            <person name="Nordberg H.P."/>
            <person name="Cantor M.N."/>
            <person name="Hua S.X."/>
            <person name="Woyke T."/>
            <person name="Kerfeld C.A."/>
        </authorList>
    </citation>
    <scope>NUCLEOTIDE SEQUENCE [LARGE SCALE GENOMIC DNA]</scope>
    <source>
        <strain evidence="3 4">PCC 7417</strain>
    </source>
</reference>
<sequence length="1546" mass="166930">MYNRQHRTSRKSNSQNTPAPNRFAPRGFGVLPKTEEVTPQQDQTPEEQTQKEEAQQYQSGFLDGLKLTPRPSPARTPRIQMKLTLGQPGDMYQQETVPSNPIAIQPQANTDLSPEQNPTLEPFEKVEEVATEAVEIQRLSELGDNGDDDANSPNGGTVQRACSECETEKSLLSSRLTIGSTGDKYEQETDSMAERVMSMDTPTTKEQIIQRQGEEQEQPQQRQPLSASITPLVQRLSELVQRMAEVKASTKETLVNSNKEPLFTSKQDHLESTQLPLLQPKHINQVNALPGNKAKYLDNHSHKETSTAQEQPIQRLTDKTLQRSGNSDTTSATPSLENRLGSQTGGGIPEIQGKDPLEPKILPGETLEIALNKNLFKPHHQKSAAFITPLIQRSPEEEAETASGKNTTEGSSSVANSLVNTDKVTPNGFTPAETNSNTSGVPSEGNSDPNNISTSQSKSGDSTKSNSLQPPSENGMGQEIAVPIQNASQAQVVTNSAVQQSTTVQSGVSTNQSSGVASSTSIAGTATNTNAPQVATASAPEFSTDAGGLSPEYASLIQELATQHAILLTNAEQQKAQITSAAEQQKQSIQQMVETEALRVEGTYDQVITGIQSTGEAQRQSIYTGLEAERAKVNAAADAEISQLETAVTTKKTAILNKGQEKAQKADMLGNQEAQRAQQGSTERGKRAQQIGNEKSAQYSGGDKGKEIAGNINNEVPKLVSKFLEMGNNIASSVREKATGMAGHFRGEAGEIAGEFDKQQGNAKQKILDNRDKTLQSLQTMADDAATQLGKDTNDLVTKLSSDKAGKAAQVRELAPGLSNPLDGSVKDALAKIDAQTTSTSDELNNFAEKVKEGGWYAPFVQDARAEMLAAQTAQQNEQQNFVTQVISSFSQAASTAQGEATGQAQTLISAVEKVGNDFQTNASKVADETKGKMQEASSKGEESMKAVTTAVESKLQEAVDKSDSEWEKQLSEKGKEITELVDNALTKQDSVLSNFSSDIDSRAARAANPGIFESIWNFVAGVFEGLVLGAWEMLKSVWEAMKTPLFWIVVAVVAVVLVIAVVALVIGGATVMAAIGAVLAFVGKVLLVIGIIAGVIAAGYFLYQMLTKPNLSWRERGQLFGKAIFELIMAFAGTGILKRLGVFGQLGRLSEFVKRVGGVGRAIRLINKLPNLEKLIQLLDKVGDAEKLIQLLDKVNDAEKVIELIDTVGNVETVLNLVKTINKADDVLKLWRAIGNADEILKLWNEIKNADNIIKLWSEIKNADDILKLWNEFKNADEILAIWKAVGNTEDIARLLKLKDMTPALLVEILKAKNMTVASLEALMTMPEMTAPRLKSLLDEVGDAELLIRLFTALEDSNPAHLPVLLQEIKKFGLSPNDLLNILEEAKQARNTGIPIGIPEKLFVQASQTAREMAAGLGYGSDIVVQGSRVRGYSMDFVNGVLEPVLKRVQPGPDTDLDVAVRLSQEAFNAALKKSFGTPNPGSAKAKTMGVAIEDGRIFGGDARPNLREIRKTIARILQMPEDKVQVTLVNTGGKFDSTPTIPLK</sequence>
<feature type="transmembrane region" description="Helical" evidence="2">
    <location>
        <begin position="1016"/>
        <end position="1035"/>
    </location>
</feature>
<feature type="region of interest" description="Disordered" evidence="1">
    <location>
        <begin position="293"/>
        <end position="360"/>
    </location>
</feature>
<keyword evidence="2" id="KW-0812">Transmembrane</keyword>
<feature type="compositionally biased region" description="Polar residues" evidence="1">
    <location>
        <begin position="403"/>
        <end position="472"/>
    </location>
</feature>
<feature type="region of interest" description="Disordered" evidence="1">
    <location>
        <begin position="201"/>
        <end position="228"/>
    </location>
</feature>
<dbReference type="KEGG" id="csg:Cylst_2518"/>
<dbReference type="STRING" id="56107.Cylst_2518"/>